<evidence type="ECO:0000313" key="2">
    <source>
        <dbReference type="Proteomes" id="UP001148662"/>
    </source>
</evidence>
<name>A0ACC1SX25_9APHY</name>
<reference evidence="1" key="1">
    <citation type="submission" date="2022-07" db="EMBL/GenBank/DDBJ databases">
        <title>Genome Sequence of Phlebia brevispora.</title>
        <authorList>
            <person name="Buettner E."/>
        </authorList>
    </citation>
    <scope>NUCLEOTIDE SEQUENCE</scope>
    <source>
        <strain evidence="1">MPL23</strain>
    </source>
</reference>
<proteinExistence type="predicted"/>
<dbReference type="EMBL" id="JANHOG010000974">
    <property type="protein sequence ID" value="KAJ3548011.1"/>
    <property type="molecule type" value="Genomic_DNA"/>
</dbReference>
<keyword evidence="2" id="KW-1185">Reference proteome</keyword>
<comment type="caution">
    <text evidence="1">The sequence shown here is derived from an EMBL/GenBank/DDBJ whole genome shotgun (WGS) entry which is preliminary data.</text>
</comment>
<protein>
    <submittedName>
        <fullName evidence="1">Uncharacterized protein</fullName>
    </submittedName>
</protein>
<dbReference type="Proteomes" id="UP001148662">
    <property type="component" value="Unassembled WGS sequence"/>
</dbReference>
<evidence type="ECO:0000313" key="1">
    <source>
        <dbReference type="EMBL" id="KAJ3548011.1"/>
    </source>
</evidence>
<gene>
    <name evidence="1" type="ORF">NM688_g5343</name>
</gene>
<sequence>MWGDEDVEELRWLGYLHLGCGYLKAKDCLNLWHVYLTKREIESRHVKSRSFAGVDIKELDLIPGLGASTPINANDKEGVPTPEVPDVQVPSTSNATTDSSVSVNEDASEAASTSTNQTDDA</sequence>
<accession>A0ACC1SX25</accession>
<organism evidence="1 2">
    <name type="scientific">Phlebia brevispora</name>
    <dbReference type="NCBI Taxonomy" id="194682"/>
    <lineage>
        <taxon>Eukaryota</taxon>
        <taxon>Fungi</taxon>
        <taxon>Dikarya</taxon>
        <taxon>Basidiomycota</taxon>
        <taxon>Agaricomycotina</taxon>
        <taxon>Agaricomycetes</taxon>
        <taxon>Polyporales</taxon>
        <taxon>Meruliaceae</taxon>
        <taxon>Phlebia</taxon>
    </lineage>
</organism>